<comment type="subcellular location">
    <subcellularLocation>
        <location evidence="1 7">Endoplasmic reticulum membrane</location>
        <topology evidence="1 7">Multi-pass membrane protein</topology>
    </subcellularLocation>
</comment>
<keyword evidence="10" id="KW-1185">Reference proteome</keyword>
<gene>
    <name evidence="9" type="ORF">HG535_0D04800</name>
</gene>
<evidence type="ECO:0000256" key="1">
    <source>
        <dbReference type="ARBA" id="ARBA00004477"/>
    </source>
</evidence>
<evidence type="ECO:0000256" key="3">
    <source>
        <dbReference type="ARBA" id="ARBA00022692"/>
    </source>
</evidence>
<protein>
    <recommendedName>
        <fullName evidence="7">Derlin</fullName>
    </recommendedName>
</protein>
<dbReference type="GeneID" id="59236494"/>
<dbReference type="SUPFAM" id="SSF144091">
    <property type="entry name" value="Rhomboid-like"/>
    <property type="match status" value="1"/>
</dbReference>
<dbReference type="Proteomes" id="UP000509704">
    <property type="component" value="Chromosome 4"/>
</dbReference>
<feature type="compositionally biased region" description="Low complexity" evidence="8">
    <location>
        <begin position="246"/>
        <end position="255"/>
    </location>
</feature>
<evidence type="ECO:0000256" key="6">
    <source>
        <dbReference type="ARBA" id="ARBA00023136"/>
    </source>
</evidence>
<reference evidence="9 10" key="1">
    <citation type="submission" date="2020-07" db="EMBL/GenBank/DDBJ databases">
        <title>The yeast mating-type switching endonuclease HO is a domesticated member of an unorthodox homing genetic element family.</title>
        <authorList>
            <person name="Coughlan A.Y."/>
            <person name="Lombardi L."/>
            <person name="Braun-Galleani S."/>
            <person name="Martos A.R."/>
            <person name="Galeote V."/>
            <person name="Bigey F."/>
            <person name="Dequin S."/>
            <person name="Byrne K.P."/>
            <person name="Wolfe K.H."/>
        </authorList>
    </citation>
    <scope>NUCLEOTIDE SEQUENCE [LARGE SCALE GENOMIC DNA]</scope>
    <source>
        <strain evidence="9 10">NRRL Y-6702</strain>
    </source>
</reference>
<feature type="transmembrane region" description="Helical" evidence="7">
    <location>
        <begin position="106"/>
        <end position="130"/>
    </location>
</feature>
<feature type="transmembrane region" description="Helical" evidence="7">
    <location>
        <begin position="65"/>
        <end position="85"/>
    </location>
</feature>
<keyword evidence="6 7" id="KW-0472">Membrane</keyword>
<dbReference type="RefSeq" id="XP_037144498.1">
    <property type="nucleotide sequence ID" value="XM_037288603.1"/>
</dbReference>
<dbReference type="InterPro" id="IPR035952">
    <property type="entry name" value="Rhomboid-like_sf"/>
</dbReference>
<evidence type="ECO:0000256" key="2">
    <source>
        <dbReference type="ARBA" id="ARBA00008917"/>
    </source>
</evidence>
<proteinExistence type="inferred from homology"/>
<dbReference type="InterPro" id="IPR007599">
    <property type="entry name" value="DER1"/>
</dbReference>
<evidence type="ECO:0000313" key="10">
    <source>
        <dbReference type="Proteomes" id="UP000509704"/>
    </source>
</evidence>
<accession>A0A7H9B290</accession>
<organism evidence="9 10">
    <name type="scientific">Zygotorulaspora mrakii</name>
    <name type="common">Zygosaccharomyces mrakii</name>
    <dbReference type="NCBI Taxonomy" id="42260"/>
    <lineage>
        <taxon>Eukaryota</taxon>
        <taxon>Fungi</taxon>
        <taxon>Dikarya</taxon>
        <taxon>Ascomycota</taxon>
        <taxon>Saccharomycotina</taxon>
        <taxon>Saccharomycetes</taxon>
        <taxon>Saccharomycetales</taxon>
        <taxon>Saccharomycetaceae</taxon>
        <taxon>Zygotorulaspora</taxon>
    </lineage>
</organism>
<name>A0A7H9B290_ZYGMR</name>
<dbReference type="EMBL" id="CP058607">
    <property type="protein sequence ID" value="QLG72771.1"/>
    <property type="molecule type" value="Genomic_DNA"/>
</dbReference>
<comment type="similarity">
    <text evidence="2 7">Belongs to the derlin family.</text>
</comment>
<comment type="function">
    <text evidence="7">May be involved in the degradation of misfolded endoplasmic reticulum (ER) luminal proteins.</text>
</comment>
<dbReference type="Pfam" id="PF04511">
    <property type="entry name" value="DER1"/>
    <property type="match status" value="1"/>
</dbReference>
<feature type="transmembrane region" description="Helical" evidence="7">
    <location>
        <begin position="150"/>
        <end position="167"/>
    </location>
</feature>
<feature type="region of interest" description="Disordered" evidence="8">
    <location>
        <begin position="242"/>
        <end position="271"/>
    </location>
</feature>
<dbReference type="AlphaFoldDB" id="A0A7H9B290"/>
<dbReference type="OrthoDB" id="19102at2759"/>
<feature type="transmembrane region" description="Helical" evidence="7">
    <location>
        <begin position="27"/>
        <end position="45"/>
    </location>
</feature>
<evidence type="ECO:0000256" key="7">
    <source>
        <dbReference type="RuleBase" id="RU363059"/>
    </source>
</evidence>
<keyword evidence="4 7" id="KW-0256">Endoplasmic reticulum</keyword>
<evidence type="ECO:0000256" key="4">
    <source>
        <dbReference type="ARBA" id="ARBA00022824"/>
    </source>
</evidence>
<keyword evidence="5 7" id="KW-1133">Transmembrane helix</keyword>
<dbReference type="PANTHER" id="PTHR11009">
    <property type="entry name" value="DER1-LIKE PROTEIN, DERLIN"/>
    <property type="match status" value="1"/>
</dbReference>
<feature type="compositionally biased region" description="Basic and acidic residues" evidence="8">
    <location>
        <begin position="258"/>
        <end position="271"/>
    </location>
</feature>
<keyword evidence="3 7" id="KW-0812">Transmembrane</keyword>
<evidence type="ECO:0000313" key="9">
    <source>
        <dbReference type="EMBL" id="QLG72771.1"/>
    </source>
</evidence>
<dbReference type="KEGG" id="zmk:HG535_0D04800"/>
<dbReference type="GO" id="GO:0006950">
    <property type="term" value="P:response to stress"/>
    <property type="evidence" value="ECO:0007669"/>
    <property type="project" value="UniProtKB-ARBA"/>
</dbReference>
<evidence type="ECO:0000256" key="8">
    <source>
        <dbReference type="SAM" id="MobiDB-lite"/>
    </source>
</evidence>
<evidence type="ECO:0000256" key="5">
    <source>
        <dbReference type="ARBA" id="ARBA00022989"/>
    </source>
</evidence>
<sequence>MNKNIHTGRDSGYARSELSSMLNKIPIVTRWVIGAIILQTIVIRLEILPAEKTYYHFALSAKKLQIWRPVTACFLLPPSSAMALMDLYTIYSRSADLERRRNTLDYLFYMWFCISALAALAAAFFGLRSYVNLETSFKFFLSYTWSVDNANARVVYFGLFPILAKYIPIMELFLAFLFNENFIAPLMGLMVAYVFQCLDTTSLGPIYGSIRHIHGYGFSPTGHFGMPKIVKNIFATRNNSFRQPGAPTAASARSARPVRHEFPGKGRRLGD</sequence>
<dbReference type="GO" id="GO:0005789">
    <property type="term" value="C:endoplasmic reticulum membrane"/>
    <property type="evidence" value="ECO:0007669"/>
    <property type="project" value="UniProtKB-SubCell"/>
</dbReference>